<reference evidence="2" key="1">
    <citation type="submission" date="2025-08" db="UniProtKB">
        <authorList>
            <consortium name="Ensembl"/>
        </authorList>
    </citation>
    <scope>IDENTIFICATION</scope>
</reference>
<proteinExistence type="predicted"/>
<dbReference type="Ensembl" id="ENSPMGT00000025613.1">
    <property type="protein sequence ID" value="ENSPMGP00000024040.1"/>
    <property type="gene ID" value="ENSPMGG00000019439.1"/>
</dbReference>
<name>A0A3B4B4X5_9GOBI</name>
<evidence type="ECO:0000256" key="1">
    <source>
        <dbReference type="SAM" id="Phobius"/>
    </source>
</evidence>
<dbReference type="AlphaFoldDB" id="A0A3B4B4X5"/>
<keyword evidence="1" id="KW-1133">Transmembrane helix</keyword>
<keyword evidence="3" id="KW-1185">Reference proteome</keyword>
<keyword evidence="1" id="KW-0472">Membrane</keyword>
<evidence type="ECO:0000313" key="3">
    <source>
        <dbReference type="Proteomes" id="UP000261520"/>
    </source>
</evidence>
<keyword evidence="1" id="KW-0812">Transmembrane</keyword>
<evidence type="ECO:0000313" key="2">
    <source>
        <dbReference type="Ensembl" id="ENSPMGP00000024040.1"/>
    </source>
</evidence>
<sequence>SQVYVGSLCHDPCRSCPFLALCPVPPVSEPGAGRRFWLLTHTPGANRQSAAPGEDNTQRQIVQVSLWYSLLGSIHVFFLFVFVKLDILLLTRLCSLDLLSSPASDPALICGYSPSRLRLYYSCSTLGPRHTPRSQLTV</sequence>
<organism evidence="2 3">
    <name type="scientific">Periophthalmus magnuspinnatus</name>
    <dbReference type="NCBI Taxonomy" id="409849"/>
    <lineage>
        <taxon>Eukaryota</taxon>
        <taxon>Metazoa</taxon>
        <taxon>Chordata</taxon>
        <taxon>Craniata</taxon>
        <taxon>Vertebrata</taxon>
        <taxon>Euteleostomi</taxon>
        <taxon>Actinopterygii</taxon>
        <taxon>Neopterygii</taxon>
        <taxon>Teleostei</taxon>
        <taxon>Neoteleostei</taxon>
        <taxon>Acanthomorphata</taxon>
        <taxon>Gobiaria</taxon>
        <taxon>Gobiiformes</taxon>
        <taxon>Gobioidei</taxon>
        <taxon>Gobiidae</taxon>
        <taxon>Oxudercinae</taxon>
        <taxon>Periophthalmus</taxon>
    </lineage>
</organism>
<reference evidence="2" key="2">
    <citation type="submission" date="2025-09" db="UniProtKB">
        <authorList>
            <consortium name="Ensembl"/>
        </authorList>
    </citation>
    <scope>IDENTIFICATION</scope>
</reference>
<accession>A0A3B4B4X5</accession>
<dbReference type="Proteomes" id="UP000261520">
    <property type="component" value="Unplaced"/>
</dbReference>
<feature type="transmembrane region" description="Helical" evidence="1">
    <location>
        <begin position="66"/>
        <end position="83"/>
    </location>
</feature>
<protein>
    <submittedName>
        <fullName evidence="2">Uncharacterized protein</fullName>
    </submittedName>
</protein>